<dbReference type="GO" id="GO:0004850">
    <property type="term" value="F:uridine phosphorylase activity"/>
    <property type="evidence" value="ECO:0007669"/>
    <property type="project" value="TreeGrafter"/>
</dbReference>
<dbReference type="GO" id="GO:0006218">
    <property type="term" value="P:uridine catabolic process"/>
    <property type="evidence" value="ECO:0007669"/>
    <property type="project" value="TreeGrafter"/>
</dbReference>
<evidence type="ECO:0000313" key="3">
    <source>
        <dbReference type="Proteomes" id="UP001151518"/>
    </source>
</evidence>
<protein>
    <recommendedName>
        <fullName evidence="1">Nucleoside phosphorylase domain-containing protein</fullName>
    </recommendedName>
</protein>
<dbReference type="CDD" id="cd17769">
    <property type="entry name" value="NP_TgUP-like"/>
    <property type="match status" value="1"/>
</dbReference>
<dbReference type="GO" id="GO:0005829">
    <property type="term" value="C:cytosol"/>
    <property type="evidence" value="ECO:0007669"/>
    <property type="project" value="TreeGrafter"/>
</dbReference>
<dbReference type="PANTHER" id="PTHR43691">
    <property type="entry name" value="URIDINE PHOSPHORYLASE"/>
    <property type="match status" value="1"/>
</dbReference>
<feature type="domain" description="Nucleoside phosphorylase" evidence="1">
    <location>
        <begin position="32"/>
        <end position="225"/>
    </location>
</feature>
<accession>A0A9W8KZG4</accession>
<dbReference type="OrthoDB" id="416752at2759"/>
<organism evidence="2 3">
    <name type="scientific">Coemansia spiralis</name>
    <dbReference type="NCBI Taxonomy" id="417178"/>
    <lineage>
        <taxon>Eukaryota</taxon>
        <taxon>Fungi</taxon>
        <taxon>Fungi incertae sedis</taxon>
        <taxon>Zoopagomycota</taxon>
        <taxon>Kickxellomycotina</taxon>
        <taxon>Kickxellomycetes</taxon>
        <taxon>Kickxellales</taxon>
        <taxon>Kickxellaceae</taxon>
        <taxon>Coemansia</taxon>
    </lineage>
</organism>
<dbReference type="Pfam" id="PF01048">
    <property type="entry name" value="PNP_UDP_1"/>
    <property type="match status" value="1"/>
</dbReference>
<sequence length="299" mass="32231">MTNELITSANKPVSVDGKTYHVEIKRGQVANRILTVGDPSRARLISKRLDKILFAHESHRGFLTITGIYRNVPVSIVAIGMGLSMMDFFVREARMVVSGPLSIIRLGSCGSICSAQPGDVIVASGAFGIGRNYEFFSTRQGDPYIIWPLVKPDERLTGCLRQAVGKISEVFDGDVGNADSFYGSQGRTGDDFDDANGALLQRIHETHPRAAALEMESHMLFHLAEVSTGANGDQPRSVRAACALVVFADRSGNTFICPEKSTQVFGDIASAVLDALIADASEQTADMHPAAGSVWENEL</sequence>
<dbReference type="AlphaFoldDB" id="A0A9W8KZG4"/>
<reference evidence="2" key="1">
    <citation type="submission" date="2022-07" db="EMBL/GenBank/DDBJ databases">
        <title>Phylogenomic reconstructions and comparative analyses of Kickxellomycotina fungi.</title>
        <authorList>
            <person name="Reynolds N.K."/>
            <person name="Stajich J.E."/>
            <person name="Barry K."/>
            <person name="Grigoriev I.V."/>
            <person name="Crous P."/>
            <person name="Smith M.E."/>
        </authorList>
    </citation>
    <scope>NUCLEOTIDE SEQUENCE</scope>
    <source>
        <strain evidence="2">NRRL 3115</strain>
    </source>
</reference>
<dbReference type="EMBL" id="JANBTW010000017">
    <property type="protein sequence ID" value="KAJ2678851.1"/>
    <property type="molecule type" value="Genomic_DNA"/>
</dbReference>
<comment type="caution">
    <text evidence="2">The sequence shown here is derived from an EMBL/GenBank/DDBJ whole genome shotgun (WGS) entry which is preliminary data.</text>
</comment>
<dbReference type="InterPro" id="IPR000845">
    <property type="entry name" value="Nucleoside_phosphorylase_d"/>
</dbReference>
<gene>
    <name evidence="2" type="ORF">GGI25_002044</name>
</gene>
<name>A0A9W8KZG4_9FUNG</name>
<evidence type="ECO:0000313" key="2">
    <source>
        <dbReference type="EMBL" id="KAJ2678851.1"/>
    </source>
</evidence>
<proteinExistence type="predicted"/>
<dbReference type="InterPro" id="IPR035994">
    <property type="entry name" value="Nucleoside_phosphorylase_sf"/>
</dbReference>
<dbReference type="SUPFAM" id="SSF53167">
    <property type="entry name" value="Purine and uridine phosphorylases"/>
    <property type="match status" value="1"/>
</dbReference>
<evidence type="ECO:0000259" key="1">
    <source>
        <dbReference type="Pfam" id="PF01048"/>
    </source>
</evidence>
<dbReference type="PANTHER" id="PTHR43691:SF14">
    <property type="entry name" value="URIDINE PHOSPHORYLASE"/>
    <property type="match status" value="1"/>
</dbReference>
<dbReference type="Proteomes" id="UP001151518">
    <property type="component" value="Unassembled WGS sequence"/>
</dbReference>
<dbReference type="Gene3D" id="3.40.50.1580">
    <property type="entry name" value="Nucleoside phosphorylase domain"/>
    <property type="match status" value="1"/>
</dbReference>